<dbReference type="InterPro" id="IPR006644">
    <property type="entry name" value="Cadg"/>
</dbReference>
<comment type="caution">
    <text evidence="3">The sequence shown here is derived from an EMBL/GenBank/DDBJ whole genome shotgun (WGS) entry which is preliminary data.</text>
</comment>
<dbReference type="InterPro" id="IPR015919">
    <property type="entry name" value="Cadherin-like_sf"/>
</dbReference>
<reference evidence="3 4" key="1">
    <citation type="journal article" date="2022" name="Front. Microbiol.">
        <title>High genomic differentiation and limited gene flow indicate recent cryptic speciation within the genus Laspinema (cyanobacteria).</title>
        <authorList>
            <person name="Stanojkovic A."/>
            <person name="Skoupy S."/>
            <person name="Skaloud P."/>
            <person name="Dvorak P."/>
        </authorList>
    </citation>
    <scope>NUCLEOTIDE SEQUENCE [LARGE SCALE GENOMIC DNA]</scope>
    <source>
        <strain evidence="3 4">D3b</strain>
    </source>
</reference>
<evidence type="ECO:0000313" key="3">
    <source>
        <dbReference type="EMBL" id="MCT7981582.1"/>
    </source>
</evidence>
<dbReference type="PANTHER" id="PTHR32305:SF15">
    <property type="entry name" value="PROTEIN RHSA-RELATED"/>
    <property type="match status" value="1"/>
</dbReference>
<dbReference type="Proteomes" id="UP001525961">
    <property type="component" value="Unassembled WGS sequence"/>
</dbReference>
<keyword evidence="4" id="KW-1185">Reference proteome</keyword>
<keyword evidence="1" id="KW-0677">Repeat</keyword>
<evidence type="ECO:0000256" key="1">
    <source>
        <dbReference type="ARBA" id="ARBA00022737"/>
    </source>
</evidence>
<dbReference type="PANTHER" id="PTHR32305">
    <property type="match status" value="1"/>
</dbReference>
<dbReference type="NCBIfam" id="TIGR01643">
    <property type="entry name" value="YD_repeat_2x"/>
    <property type="match status" value="7"/>
</dbReference>
<feature type="domain" description="VWFA" evidence="2">
    <location>
        <begin position="1990"/>
        <end position="2198"/>
    </location>
</feature>
<dbReference type="Pfam" id="PF05593">
    <property type="entry name" value="RHS_repeat"/>
    <property type="match status" value="6"/>
</dbReference>
<proteinExistence type="predicted"/>
<protein>
    <submittedName>
        <fullName evidence="3">Ig domain-containing protein</fullName>
    </submittedName>
</protein>
<feature type="non-terminal residue" evidence="3">
    <location>
        <position position="3785"/>
    </location>
</feature>
<gene>
    <name evidence="3" type="ORF">NG792_28060</name>
</gene>
<dbReference type="CDD" id="cd00198">
    <property type="entry name" value="vWFA"/>
    <property type="match status" value="1"/>
</dbReference>
<dbReference type="Pfam" id="PF17963">
    <property type="entry name" value="Big_9"/>
    <property type="match status" value="1"/>
</dbReference>
<dbReference type="InterPro" id="IPR056823">
    <property type="entry name" value="TEN-like_YD-shell"/>
</dbReference>
<dbReference type="InterPro" id="IPR036465">
    <property type="entry name" value="vWFA_dom_sf"/>
</dbReference>
<dbReference type="SMART" id="SM00327">
    <property type="entry name" value="VWA"/>
    <property type="match status" value="1"/>
</dbReference>
<dbReference type="Gene3D" id="2.60.120.380">
    <property type="match status" value="16"/>
</dbReference>
<evidence type="ECO:0000313" key="4">
    <source>
        <dbReference type="Proteomes" id="UP001525961"/>
    </source>
</evidence>
<dbReference type="CDD" id="cd11304">
    <property type="entry name" value="Cadherin_repeat"/>
    <property type="match status" value="1"/>
</dbReference>
<name>A0ABT2NFW4_9CYAN</name>
<dbReference type="InterPro" id="IPR031325">
    <property type="entry name" value="RHS_repeat"/>
</dbReference>
<feature type="non-terminal residue" evidence="3">
    <location>
        <position position="1"/>
    </location>
</feature>
<accession>A0ABT2NFW4</accession>
<dbReference type="Gene3D" id="2.60.40.10">
    <property type="entry name" value="Immunoglobulins"/>
    <property type="match status" value="9"/>
</dbReference>
<dbReference type="InterPro" id="IPR002035">
    <property type="entry name" value="VWF_A"/>
</dbReference>
<dbReference type="Pfam" id="PF25023">
    <property type="entry name" value="TEN_YD-shell"/>
    <property type="match status" value="1"/>
</dbReference>
<dbReference type="InterPro" id="IPR013783">
    <property type="entry name" value="Ig-like_fold"/>
</dbReference>
<organism evidence="3 4">
    <name type="scientific">Laspinema olomoucense D3b</name>
    <dbReference type="NCBI Taxonomy" id="2953688"/>
    <lineage>
        <taxon>Bacteria</taxon>
        <taxon>Bacillati</taxon>
        <taxon>Cyanobacteriota</taxon>
        <taxon>Cyanophyceae</taxon>
        <taxon>Oscillatoriophycideae</taxon>
        <taxon>Oscillatoriales</taxon>
        <taxon>Laspinemataceae</taxon>
        <taxon>Laspinema</taxon>
        <taxon>Laspinema olomoucense</taxon>
    </lineage>
</organism>
<evidence type="ECO:0000259" key="2">
    <source>
        <dbReference type="PROSITE" id="PS50234"/>
    </source>
</evidence>
<dbReference type="SMART" id="SM00736">
    <property type="entry name" value="CADG"/>
    <property type="match status" value="3"/>
</dbReference>
<dbReference type="RefSeq" id="WP_261237741.1">
    <property type="nucleotide sequence ID" value="NZ_JAMXFA010000077.1"/>
</dbReference>
<sequence>IKYSSYFSYNDPNRTFVLPESGTYRVEIDGDRESTGTYSFNILSSSKAIELDLSQEYSGRIEPGQETHLYSFKGTKGQRFYLDSLTNTADGKWTIYAPDNNLPITADNTSNSNAAINSFSNGTALSNDFEVTLPGTGTYLLAIQGTSNNPINYQFQVLTPPTNVEELAADESGTFSIAGTMAEKGERDIYTFEAAQNQWLFLDALSETPSTWMRLVGPSGQNILNSPIAADYWQAPVILSESGTYQLIVDGDKEAQDAYDFRLVSFTDGVTLPLNGDSITDRLFPASEVMVYQFQGGENERIYIDATATSESNLADLLLYKAGSTSSIASSNRLGDIETVLPGTGTYYLMVRGGNTPTGSVPYSIQAFSYPETSGTPLSLNSSPVNGVISQPGEQDVYTFEVTDANLNQRWLFDLLDGNSIFAKLESPSGNLIFNNLYSSSHNSTFPLTEKGIYRLTLDGNSGTTGNYSFGFAPAAPVVPVTRTADTQLTLNAPTTVNLGAGWGTTTTYSFTGAVGQQIFYDSLSNNYSYAGVTLYSPSGKSEELGTSSPHSDGKVLTLSEEGNYYLEFTNWNSSATSVNFRLTDIASTTTVGLDTNVSGSFTNPQETDLYRFTVNTPDSWLYFDSGIGSYNNWTLYAPGGRVLNNTNLYYDFELELPVPGEYVLAMKGQGYTPSNYNFQIVSSVKEEPVEFSIGEVIEESIEVKGERDYYKFMGTAGERLVFDALEGSANIRANLVSPTGKQILGSSGISSDWDLPILEETGEYRLEIDAWGEATGDYSFRLVSGVPGVTGLVELDSPVSVSVSGERVELINFTGSAGQEVYLKSDYTGSYSNWKVYNLYNNASLVSGFTGSDREFTLPADGTYTIALFGKGSGTTHQIEIITPEFSTSEMSVGSLVTGTLPEMGSRNTHTFTGEVGQQLLFDSLEGISGLHVNIYSPSGKSVYTSTNFTVEQKPFTLTESGTYRVVIDGHQRTITDSEGYQFRILDVADTTHPNVQNLPFNETIVATLPSAKERQAYQFTGSEGQRLYFDKLKQWNSSNGTGWVLYGTNNESLSNSSWWSPDIELELPNTGTYTLVVGGNTNDEDAESYQFQLVTPPLETTSIELGETVSTLIGIPGERDTYTFNGTTGQRLFFDSLVGNSQITTQLYSPSGTLISMNNSWGYSSTDSSSPFSLTETGEYRLVIDGNIDAIGDYGFRLVDVDAVSTLTIGEAIENATLSGKKIDFYRFEAAEGQALYFDLESRWQNANWVLFGPDSKQVQGLSSYNDFEVTTEIEGTYLLAVSGNSDAEIDYSFNAIAPATTETPLALGTTVSGSLTESGERHEYVFAGLIGQPLFFDSRQESTNITATLISPSGAQVNTGLPSNYIYGDSQPFTLTESGTYRLIVDGRNETTGEYEFVLSDRAAVTQLSTDSTPVSVQLLPNETQLYRLEGTKGQVLNFDLDAQRLEGASWTLYGPSNRAISTPSWLQGDFQATLPSDGIYTLAIAANSTPQERDYNFSVTSVPQNSVSNTGLNTPISGNLAPGTTNSHRFTAAAGTQIVFDSLNNDYNNWQIRMRLVAPDGSKLFENHDSRNDREPFTLPVSGEYELQVDGFYPSSSGNYQFQLLELPSHVDAPSFNPVEFNAVTTGTLSPDLSKQIYAFTGQVGQQILLNNMAGSNIKTSLYDPNGSSVFSHSSASDSSIHTLNQDGIYYLAIERTQPAARDYSFQLLNLGSGTDLKLNVPTKGQLASGQQAALYKFTGEAGQKLYFDSLQGNWSNQWKLYGPGNNAQLNSNIYLSTDFEVELPSDGEYTLYIEGGSSATPVSYQFQVFQHEAASYILTPGTGETASNANGSLGVFPVQLSAKDPLGAEDIQNYNIRVWPDPGNTPPEIESEPPTKVGLNQKAYRYQLEAFDPDGDSLRYRLVEAPLGAIIDGDRGELLWFPESAKPGDTANFTVEVNDARGGTALQNFTVDVYSALGKIQGAVFDDLNGNGYRDTTLVQGDSPNIVFAIDVSGSTGGNYVDWTEAELETVADKPMGILGMEIATAIALSEQLILQGRGNTTQIGLVSFNHDASIIDLDPSLPGVQFFTTPLADKDNNGIPDLREILNRFIADGGTYFTPPLEKAEALLNSVPGDANLIFLSDGFGGVDTEVVDRLNANGVNITAFGIGAGAGMGQLQRIDPDAIQVTNPREIIDIFGGWDERYTPEPLMENVTVYLDLNENGQLDDGEPTQLTGKNKTESLLGSTPYHFTFDNLLPGTYTVRQLVPNGYEETAPSTGAFVDTITVTDGETFSHLFGNHLIAPPLNSIPSFISTAPTDTIEVGEAFKYQANALDADAEPLTYELTLFPEGMNINPESGTIVWRPTEEQTGTFEAIVRVSDPSGGIDLQYFQVEVVPPNSPPTFTTPSPTSIQPQRGKLFEYRLNALDADGDADIRYELVNPPTGVTLNPDTGILRWTPSQTGEFQFTVKAIDSLGGEASQTITATVVEPRPNTPPEITATPGGSVRIGSTYLYQLPRTDSDGDPLTFNFLQSPTGMELDAEGRIVWTPTPSQFGSHPISLEVSDGEDTTTLSWTLNVSNQTVNRAPSITSTPNLITNLERVYQYQLEGFDPDGDLLLWTLDKAPSGMVIDPNSGMLSWQPNATQLGEHTIAIRVTDATGYFVGQEFDLTVRGINTPPQIVSVPITAAAVGQEYRYQIASTDIENDGRRYSLGIAPDGMQIKPETGLITWTPTAQQSGSVKVEVLVSDTQESTNRQTYTIEVGSDAINHPPVITSTAKYFAATGVPYRYQIEATDADNDALIYQPISVPNGMTLDVNTGELHWDSPTFGTHQIVVGVNDGRLGAAQGFTLTVQNDLPPVFNTNKPPTVAIPNRLFSYDIQATDPNGTTLTYRLDDASTALGITVDKLGRLRWTPTVENVGTHAITIEVMDELGTTATQTFNLEVSSDTISPLVQVLPSGVFIVDGDFEVPLGTPITFFTNATDNVGVEGVQLFVDEVPITLTANGTASYTPSELGTLTAKAVAYDAAGNLGESSIEIRVYDPNDLNPPIVELSPTLGDKPLTNFTDIIGTVTDDNLTKYVLSIAPASGGEFVEIASGNSQISNAKLGDFDPTLLQNDTYILRLTATDESGNSASTEQMVDVAGELKLGNFRLSFTDLEVPVAGIPINLTRTYDTLTTNQSDDFGYGWRLEFRDTDLRTSVGRDELYEQTGIPSVGFEEGTRVYVTLPGGKRTGFTFKPVMDPEIVKALRMGAPLPQSMIFYNPAFETDDGSQVTLSAQKTQLLYNQETGQYYHPSGSPYNPANSFFGGSYKLTTKEGIEYAIDGTTGDLLTVTDTNGNTLTYSDEGIFSSTGKSVTFERNASGRIVAAVDPEGNKIQYEYDENGDLVGVTDREENTTKFEYHEEREHYLEEIIDPLGRTGVRTEYDESGRLKRMLDVNGEAVELVYDPDNSTQTVLDVFGNPTTYVYDSRGNILTEVDAVGLVTRRTYDEDNNVLTQTVVTNESGAEGWTTTYTYDAEGNKLSETDPLGNVTWWSYNRLGQVLTETDALGQTTTYSYDSRGNLLSTKDANGNVTEFNYDVRGNLLSVTNANNQTTEFRYDQFGNVLAVTDSLNNETAYTYDINGNRVTETRTVTTPNGVEELVTRWEYDNEGRLVSTTDPENQTTEYEYDANGNQIASTDAKGRQTESRYDEKGQLVETIYPDSTPENPTDNPRTINVHDKGGRQRATIDEAGRVTHYKYDAAGRLTETIYLDKTDTLQQFIDAVAPGKTAATIDWGLVVYPDDLPTYLADNPRSVTEYNK</sequence>
<dbReference type="SUPFAM" id="SSF53300">
    <property type="entry name" value="vWA-like"/>
    <property type="match status" value="1"/>
</dbReference>
<dbReference type="SUPFAM" id="SSF117074">
    <property type="entry name" value="Hypothetical protein PA1324"/>
    <property type="match status" value="1"/>
</dbReference>
<dbReference type="Gene3D" id="3.40.50.410">
    <property type="entry name" value="von Willebrand factor, type A domain"/>
    <property type="match status" value="1"/>
</dbReference>
<dbReference type="SUPFAM" id="SSF63829">
    <property type="entry name" value="Calcium-dependent phosphotriesterase"/>
    <property type="match status" value="1"/>
</dbReference>
<dbReference type="EMBL" id="JAMXFA010000077">
    <property type="protein sequence ID" value="MCT7981582.1"/>
    <property type="molecule type" value="Genomic_DNA"/>
</dbReference>
<dbReference type="PROSITE" id="PS50234">
    <property type="entry name" value="VWFA"/>
    <property type="match status" value="1"/>
</dbReference>
<dbReference type="InterPro" id="IPR050708">
    <property type="entry name" value="T6SS_VgrG/RHS"/>
</dbReference>
<dbReference type="SUPFAM" id="SSF49313">
    <property type="entry name" value="Cadherin-like"/>
    <property type="match status" value="8"/>
</dbReference>
<dbReference type="Pfam" id="PF05345">
    <property type="entry name" value="He_PIG"/>
    <property type="match status" value="7"/>
</dbReference>
<dbReference type="InterPro" id="IPR006530">
    <property type="entry name" value="YD"/>
</dbReference>
<dbReference type="Gene3D" id="2.180.10.10">
    <property type="entry name" value="RHS repeat-associated core"/>
    <property type="match status" value="2"/>
</dbReference>